<dbReference type="AlphaFoldDB" id="A0A077N6I1"/>
<protein>
    <submittedName>
        <fullName evidence="1">Uncharacterized protein</fullName>
    </submittedName>
</protein>
<dbReference type="HOGENOM" id="CLU_3259936_0_0_6"/>
<organism evidence="1 2">
    <name type="scientific">Xenorhabdus bovienii str. puntauvense</name>
    <dbReference type="NCBI Taxonomy" id="1398201"/>
    <lineage>
        <taxon>Bacteria</taxon>
        <taxon>Pseudomonadati</taxon>
        <taxon>Pseudomonadota</taxon>
        <taxon>Gammaproteobacteria</taxon>
        <taxon>Enterobacterales</taxon>
        <taxon>Morganellaceae</taxon>
        <taxon>Xenorhabdus</taxon>
    </lineage>
</organism>
<gene>
    <name evidence="1" type="ORF">XBP1_2830010</name>
</gene>
<sequence>MSYAVREFADDDKIDFKREAYFCLLFVEKKLSVSPVIVPIFGLTFI</sequence>
<dbReference type="Proteomes" id="UP000028511">
    <property type="component" value="Unassembled WGS sequence"/>
</dbReference>
<accession>A0A077N6I1</accession>
<reference evidence="1" key="1">
    <citation type="submission" date="2013-07" db="EMBL/GenBank/DDBJ databases">
        <title>Sub-species coevolution in mutualistic symbiosis.</title>
        <authorList>
            <person name="Murfin K."/>
            <person name="Klassen J."/>
            <person name="Lee M."/>
            <person name="Forst S."/>
            <person name="Stock P."/>
            <person name="Goodrich-Blair H."/>
        </authorList>
    </citation>
    <scope>NUCLEOTIDE SEQUENCE [LARGE SCALE GENOMIC DNA]</scope>
    <source>
        <strain evidence="1">Puntauvense</strain>
    </source>
</reference>
<evidence type="ECO:0000313" key="2">
    <source>
        <dbReference type="Proteomes" id="UP000028511"/>
    </source>
</evidence>
<name>A0A077N6I1_XENBV</name>
<comment type="caution">
    <text evidence="1">The sequence shown here is derived from an EMBL/GenBank/DDBJ whole genome shotgun (WGS) entry which is preliminary data.</text>
</comment>
<proteinExistence type="predicted"/>
<evidence type="ECO:0000313" key="1">
    <source>
        <dbReference type="EMBL" id="CDG97851.1"/>
    </source>
</evidence>
<dbReference type="EMBL" id="CBSW010000205">
    <property type="protein sequence ID" value="CDG97851.1"/>
    <property type="molecule type" value="Genomic_DNA"/>
</dbReference>